<dbReference type="EMBL" id="JAIWYP010000001">
    <property type="protein sequence ID" value="KAH3894981.1"/>
    <property type="molecule type" value="Genomic_DNA"/>
</dbReference>
<name>A0A9D4NHT5_DREPO</name>
<feature type="region of interest" description="Disordered" evidence="1">
    <location>
        <begin position="1"/>
        <end position="28"/>
    </location>
</feature>
<gene>
    <name evidence="2" type="ORF">DPMN_019141</name>
</gene>
<evidence type="ECO:0000313" key="2">
    <source>
        <dbReference type="EMBL" id="KAH3894981.1"/>
    </source>
</evidence>
<comment type="caution">
    <text evidence="2">The sequence shown here is derived from an EMBL/GenBank/DDBJ whole genome shotgun (WGS) entry which is preliminary data.</text>
</comment>
<reference evidence="2" key="2">
    <citation type="submission" date="2020-11" db="EMBL/GenBank/DDBJ databases">
        <authorList>
            <person name="McCartney M.A."/>
            <person name="Auch B."/>
            <person name="Kono T."/>
            <person name="Mallez S."/>
            <person name="Becker A."/>
            <person name="Gohl D.M."/>
            <person name="Silverstein K.A.T."/>
            <person name="Koren S."/>
            <person name="Bechman K.B."/>
            <person name="Herman A."/>
            <person name="Abrahante J.E."/>
            <person name="Garbe J."/>
        </authorList>
    </citation>
    <scope>NUCLEOTIDE SEQUENCE</scope>
    <source>
        <strain evidence="2">Duluth1</strain>
        <tissue evidence="2">Whole animal</tissue>
    </source>
</reference>
<organism evidence="2 3">
    <name type="scientific">Dreissena polymorpha</name>
    <name type="common">Zebra mussel</name>
    <name type="synonym">Mytilus polymorpha</name>
    <dbReference type="NCBI Taxonomy" id="45954"/>
    <lineage>
        <taxon>Eukaryota</taxon>
        <taxon>Metazoa</taxon>
        <taxon>Spiralia</taxon>
        <taxon>Lophotrochozoa</taxon>
        <taxon>Mollusca</taxon>
        <taxon>Bivalvia</taxon>
        <taxon>Autobranchia</taxon>
        <taxon>Heteroconchia</taxon>
        <taxon>Euheterodonta</taxon>
        <taxon>Imparidentia</taxon>
        <taxon>Neoheterodontei</taxon>
        <taxon>Myida</taxon>
        <taxon>Dreissenoidea</taxon>
        <taxon>Dreissenidae</taxon>
        <taxon>Dreissena</taxon>
    </lineage>
</organism>
<evidence type="ECO:0000256" key="1">
    <source>
        <dbReference type="SAM" id="MobiDB-lite"/>
    </source>
</evidence>
<protein>
    <submittedName>
        <fullName evidence="2">Uncharacterized protein</fullName>
    </submittedName>
</protein>
<proteinExistence type="predicted"/>
<feature type="compositionally biased region" description="Basic and acidic residues" evidence="1">
    <location>
        <begin position="102"/>
        <end position="111"/>
    </location>
</feature>
<sequence length="111" mass="12577">MLKLAQTDRPTDRPATDRPTERPTDRAKTICTPLLYRNDSAYFASGHLPPSAYFRKYDHVKSHAALELQFALLKGTNPKTSPDLSNQLRHELNRIHLQPPSGREEAPPECT</sequence>
<feature type="compositionally biased region" description="Basic and acidic residues" evidence="1">
    <location>
        <begin position="9"/>
        <end position="28"/>
    </location>
</feature>
<feature type="region of interest" description="Disordered" evidence="1">
    <location>
        <begin position="75"/>
        <end position="111"/>
    </location>
</feature>
<evidence type="ECO:0000313" key="3">
    <source>
        <dbReference type="Proteomes" id="UP000828390"/>
    </source>
</evidence>
<reference evidence="2" key="1">
    <citation type="journal article" date="2019" name="bioRxiv">
        <title>The Genome of the Zebra Mussel, Dreissena polymorpha: A Resource for Invasive Species Research.</title>
        <authorList>
            <person name="McCartney M.A."/>
            <person name="Auch B."/>
            <person name="Kono T."/>
            <person name="Mallez S."/>
            <person name="Zhang Y."/>
            <person name="Obille A."/>
            <person name="Becker A."/>
            <person name="Abrahante J.E."/>
            <person name="Garbe J."/>
            <person name="Badalamenti J.P."/>
            <person name="Herman A."/>
            <person name="Mangelson H."/>
            <person name="Liachko I."/>
            <person name="Sullivan S."/>
            <person name="Sone E.D."/>
            <person name="Koren S."/>
            <person name="Silverstein K.A.T."/>
            <person name="Beckman K.B."/>
            <person name="Gohl D.M."/>
        </authorList>
    </citation>
    <scope>NUCLEOTIDE SEQUENCE</scope>
    <source>
        <strain evidence="2">Duluth1</strain>
        <tissue evidence="2">Whole animal</tissue>
    </source>
</reference>
<dbReference type="Proteomes" id="UP000828390">
    <property type="component" value="Unassembled WGS sequence"/>
</dbReference>
<keyword evidence="3" id="KW-1185">Reference proteome</keyword>
<feature type="compositionally biased region" description="Polar residues" evidence="1">
    <location>
        <begin position="77"/>
        <end position="87"/>
    </location>
</feature>
<dbReference type="AlphaFoldDB" id="A0A9D4NHT5"/>
<accession>A0A9D4NHT5</accession>